<dbReference type="InterPro" id="IPR023214">
    <property type="entry name" value="HAD_sf"/>
</dbReference>
<comment type="caution">
    <text evidence="5">The sequence shown here is derived from an EMBL/GenBank/DDBJ whole genome shotgun (WGS) entry which is preliminary data.</text>
</comment>
<dbReference type="InterPro" id="IPR050849">
    <property type="entry name" value="HAD-like_hydrolase_phosphatase"/>
</dbReference>
<comment type="catalytic activity">
    <reaction evidence="4">
        <text>2-hydroxy-5-methylsulfanyl-3-oxopent-1-enyl phosphate + H2O = 1,2-dihydroxy-5-(methylsulfanyl)pent-1-en-3-one + phosphate</text>
        <dbReference type="Rhea" id="RHEA:14481"/>
        <dbReference type="ChEBI" id="CHEBI:15377"/>
        <dbReference type="ChEBI" id="CHEBI:43474"/>
        <dbReference type="ChEBI" id="CHEBI:49252"/>
        <dbReference type="ChEBI" id="CHEBI:59505"/>
        <dbReference type="EC" id="3.1.3.87"/>
    </reaction>
</comment>
<dbReference type="Gene3D" id="3.40.50.1000">
    <property type="entry name" value="HAD superfamily/HAD-like"/>
    <property type="match status" value="1"/>
</dbReference>
<dbReference type="SUPFAM" id="SSF56784">
    <property type="entry name" value="HAD-like"/>
    <property type="match status" value="1"/>
</dbReference>
<dbReference type="NCBIfam" id="NF007103">
    <property type="entry name" value="PRK09552.1"/>
    <property type="match status" value="1"/>
</dbReference>
<comment type="function">
    <text evidence="4">Dephosphorylates 2-hydroxy-3-keto-5-methylthiopentenyl-1-phosphate (HK-MTPenyl-1-P) yielding 1,2-dihydroxy-3-keto-5-methylthiopentene (DHK-MTPene).</text>
</comment>
<dbReference type="InterPro" id="IPR017718">
    <property type="entry name" value="HAD-SF_hydro_IB_MtnX"/>
</dbReference>
<dbReference type="InterPro" id="IPR036412">
    <property type="entry name" value="HAD-like_sf"/>
</dbReference>
<dbReference type="PANTHER" id="PTHR28181:SF2">
    <property type="entry name" value="PHOSPHORIC MONOESTER HYDROLASE"/>
    <property type="match status" value="1"/>
</dbReference>
<dbReference type="AlphaFoldDB" id="A0A329MES2"/>
<evidence type="ECO:0000256" key="4">
    <source>
        <dbReference type="HAMAP-Rule" id="MF_01680"/>
    </source>
</evidence>
<keyword evidence="2 4" id="KW-0378">Hydrolase</keyword>
<keyword evidence="1 4" id="KW-0028">Amino-acid biosynthesis</keyword>
<comment type="similarity">
    <text evidence="4">Belongs to the HAD-like hydrolase superfamily. MtnX family.</text>
</comment>
<dbReference type="GO" id="GO:0019509">
    <property type="term" value="P:L-methionine salvage from methylthioadenosine"/>
    <property type="evidence" value="ECO:0007669"/>
    <property type="project" value="UniProtKB-UniRule"/>
</dbReference>
<reference evidence="5 6" key="1">
    <citation type="journal article" date="2009" name="Int. J. Syst. Evol. Microbiol.">
        <title>Paenibacillus contaminans sp. nov., isolated from a contaminated laboratory plate.</title>
        <authorList>
            <person name="Chou J.H."/>
            <person name="Lee J.H."/>
            <person name="Lin M.C."/>
            <person name="Chang P.S."/>
            <person name="Arun A.B."/>
            <person name="Young C.C."/>
            <person name="Chen W.M."/>
        </authorList>
    </citation>
    <scope>NUCLEOTIDE SEQUENCE [LARGE SCALE GENOMIC DNA]</scope>
    <source>
        <strain evidence="5 6">CKOBP-6</strain>
    </source>
</reference>
<dbReference type="PANTHER" id="PTHR28181">
    <property type="entry name" value="UPF0655 PROTEIN YCR015C"/>
    <property type="match status" value="1"/>
</dbReference>
<dbReference type="Pfam" id="PF12710">
    <property type="entry name" value="HAD"/>
    <property type="match status" value="1"/>
</dbReference>
<dbReference type="Proteomes" id="UP000250369">
    <property type="component" value="Unassembled WGS sequence"/>
</dbReference>
<gene>
    <name evidence="4" type="primary">mtnX</name>
    <name evidence="5" type="ORF">DQG23_24535</name>
</gene>
<evidence type="ECO:0000313" key="5">
    <source>
        <dbReference type="EMBL" id="RAV18474.1"/>
    </source>
</evidence>
<dbReference type="EC" id="3.1.3.87" evidence="4"/>
<keyword evidence="6" id="KW-1185">Reference proteome</keyword>
<dbReference type="UniPathway" id="UPA00904">
    <property type="reaction ID" value="UER00877"/>
</dbReference>
<proteinExistence type="inferred from homology"/>
<keyword evidence="3 4" id="KW-0486">Methionine biosynthesis</keyword>
<dbReference type="RefSeq" id="WP_113033603.1">
    <property type="nucleotide sequence ID" value="NZ_QMFB01000016.1"/>
</dbReference>
<dbReference type="NCBIfam" id="TIGR01489">
    <property type="entry name" value="DKMTPPase-SF"/>
    <property type="match status" value="1"/>
</dbReference>
<dbReference type="HAMAP" id="MF_01680">
    <property type="entry name" value="Salvage_MtnX"/>
    <property type="match status" value="1"/>
</dbReference>
<accession>A0A329MES2</accession>
<dbReference type="Gene3D" id="3.90.1470.20">
    <property type="match status" value="1"/>
</dbReference>
<evidence type="ECO:0000256" key="1">
    <source>
        <dbReference type="ARBA" id="ARBA00022605"/>
    </source>
</evidence>
<dbReference type="OrthoDB" id="9804940at2"/>
<evidence type="ECO:0000313" key="6">
    <source>
        <dbReference type="Proteomes" id="UP000250369"/>
    </source>
</evidence>
<comment type="pathway">
    <text evidence="4">Amino-acid biosynthesis; L-methionine biosynthesis via salvage pathway; L-methionine from S-methyl-5-thio-alpha-D-ribose 1-phosphate: step 4/6.</text>
</comment>
<dbReference type="InterPro" id="IPR006384">
    <property type="entry name" value="HAD_hydro_PyrdxlP_Pase-like"/>
</dbReference>
<dbReference type="NCBIfam" id="TIGR01488">
    <property type="entry name" value="HAD-SF-IB"/>
    <property type="match status" value="1"/>
</dbReference>
<evidence type="ECO:0000256" key="2">
    <source>
        <dbReference type="ARBA" id="ARBA00022801"/>
    </source>
</evidence>
<dbReference type="EMBL" id="QMFB01000016">
    <property type="protein sequence ID" value="RAV18474.1"/>
    <property type="molecule type" value="Genomic_DNA"/>
</dbReference>
<dbReference type="GO" id="GO:0043716">
    <property type="term" value="F:2-hydroxy-3-keto-5-methylthiopentenyl-1-phosphate phosphatase activity"/>
    <property type="evidence" value="ECO:0007669"/>
    <property type="project" value="UniProtKB-UniRule"/>
</dbReference>
<evidence type="ECO:0000256" key="3">
    <source>
        <dbReference type="ARBA" id="ARBA00023167"/>
    </source>
</evidence>
<organism evidence="5 6">
    <name type="scientific">Paenibacillus contaminans</name>
    <dbReference type="NCBI Taxonomy" id="450362"/>
    <lineage>
        <taxon>Bacteria</taxon>
        <taxon>Bacillati</taxon>
        <taxon>Bacillota</taxon>
        <taxon>Bacilli</taxon>
        <taxon>Bacillales</taxon>
        <taxon>Paenibacillaceae</taxon>
        <taxon>Paenibacillus</taxon>
    </lineage>
</organism>
<name>A0A329MES2_9BACL</name>
<protein>
    <recommendedName>
        <fullName evidence="4">2-hydroxy-3-keto-5-methylthiopentenyl-1-phosphate phosphatase</fullName>
        <shortName evidence="4">HK-MTPenyl-1-P phosphatase</shortName>
        <ecNumber evidence="4">3.1.3.87</ecNumber>
    </recommendedName>
</protein>
<sequence>MKKPVIFCDFDGTITENDNIIAIMKQFNPPGWKQIVDDCFAGQLTLQDAVGSMFALLPSADKDEIVKFVLEHIRIRAGFPDLLAYSKKHGIDFLVASGGIDFFVYPTLEPFEIETSRIFCNGSDFSGETIRILWPHACGDACEHKGCGMCKPTIIESYPSDTYERIMIGDSVSDFPAAKVADTIFARSHLAERCEELGLPFYRYETFHEVVTQLDAHLTRSGAGRS</sequence>